<comment type="caution">
    <text evidence="11">The sequence shown here is derived from an EMBL/GenBank/DDBJ whole genome shotgun (WGS) entry which is preliminary data.</text>
</comment>
<feature type="transmembrane region" description="Helical" evidence="10">
    <location>
        <begin position="420"/>
        <end position="439"/>
    </location>
</feature>
<feature type="transmembrane region" description="Helical" evidence="10">
    <location>
        <begin position="96"/>
        <end position="119"/>
    </location>
</feature>
<feature type="transmembrane region" description="Helical" evidence="10">
    <location>
        <begin position="360"/>
        <end position="382"/>
    </location>
</feature>
<keyword evidence="4" id="KW-0813">Transport</keyword>
<keyword evidence="9" id="KW-0046">Antibiotic resistance</keyword>
<dbReference type="NCBIfam" id="TIGR00797">
    <property type="entry name" value="matE"/>
    <property type="match status" value="1"/>
</dbReference>
<comment type="similarity">
    <text evidence="2">Belongs to the multi antimicrobial extrusion (MATE) (TC 2.A.66.1) family. MepA subfamily.</text>
</comment>
<organism evidence="11">
    <name type="scientific">Halalkalibacterium halodurans</name>
    <name type="common">Bacillus halodurans</name>
    <dbReference type="NCBI Taxonomy" id="86665"/>
    <lineage>
        <taxon>Bacteria</taxon>
        <taxon>Bacillati</taxon>
        <taxon>Bacillota</taxon>
        <taxon>Bacilli</taxon>
        <taxon>Bacillales</taxon>
        <taxon>Bacillaceae</taxon>
        <taxon>Halalkalibacterium (ex Joshi et al. 2022)</taxon>
    </lineage>
</organism>
<accession>A0A0M0KKS6</accession>
<feature type="transmembrane region" description="Helical" evidence="10">
    <location>
        <begin position="167"/>
        <end position="189"/>
    </location>
</feature>
<evidence type="ECO:0000256" key="7">
    <source>
        <dbReference type="ARBA" id="ARBA00022989"/>
    </source>
</evidence>
<dbReference type="InterPro" id="IPR002528">
    <property type="entry name" value="MATE_fam"/>
</dbReference>
<proteinExistence type="inferred from homology"/>
<dbReference type="OMA" id="MLPGTMM"/>
<comment type="subcellular location">
    <subcellularLocation>
        <location evidence="1">Cell membrane</location>
        <topology evidence="1">Multi-pass membrane protein</topology>
    </subcellularLocation>
</comment>
<feature type="transmembrane region" description="Helical" evidence="10">
    <location>
        <begin position="391"/>
        <end position="414"/>
    </location>
</feature>
<name>A0A0M0KKS6_ALKHA</name>
<keyword evidence="5" id="KW-1003">Cell membrane</keyword>
<evidence type="ECO:0000256" key="3">
    <source>
        <dbReference type="ARBA" id="ARBA00022106"/>
    </source>
</evidence>
<dbReference type="InterPro" id="IPR045070">
    <property type="entry name" value="MATE_MepA-like"/>
</dbReference>
<dbReference type="CDD" id="cd13143">
    <property type="entry name" value="MATE_MepA_like"/>
    <property type="match status" value="1"/>
</dbReference>
<evidence type="ECO:0000256" key="9">
    <source>
        <dbReference type="ARBA" id="ARBA00023251"/>
    </source>
</evidence>
<dbReference type="GO" id="GO:0046677">
    <property type="term" value="P:response to antibiotic"/>
    <property type="evidence" value="ECO:0007669"/>
    <property type="project" value="UniProtKB-KW"/>
</dbReference>
<keyword evidence="6 10" id="KW-0812">Transmembrane</keyword>
<dbReference type="PANTHER" id="PTHR43823">
    <property type="entry name" value="SPORULATION PROTEIN YKVU"/>
    <property type="match status" value="1"/>
</dbReference>
<gene>
    <name evidence="11" type="ORF">AMD02_09020</name>
</gene>
<protein>
    <recommendedName>
        <fullName evidence="3">Multidrug export protein MepA</fullName>
    </recommendedName>
</protein>
<feature type="transmembrane region" description="Helical" evidence="10">
    <location>
        <begin position="139"/>
        <end position="160"/>
    </location>
</feature>
<feature type="transmembrane region" description="Helical" evidence="10">
    <location>
        <begin position="319"/>
        <end position="340"/>
    </location>
</feature>
<evidence type="ECO:0000313" key="11">
    <source>
        <dbReference type="EMBL" id="KOO38988.1"/>
    </source>
</evidence>
<feature type="transmembrane region" description="Helical" evidence="10">
    <location>
        <begin position="21"/>
        <end position="47"/>
    </location>
</feature>
<keyword evidence="7 10" id="KW-1133">Transmembrane helix</keyword>
<dbReference type="EMBL" id="LILD01000001">
    <property type="protein sequence ID" value="KOO38988.1"/>
    <property type="molecule type" value="Genomic_DNA"/>
</dbReference>
<feature type="transmembrane region" description="Helical" evidence="10">
    <location>
        <begin position="195"/>
        <end position="218"/>
    </location>
</feature>
<feature type="transmembrane region" description="Helical" evidence="10">
    <location>
        <begin position="53"/>
        <end position="75"/>
    </location>
</feature>
<dbReference type="GO" id="GO:0015297">
    <property type="term" value="F:antiporter activity"/>
    <property type="evidence" value="ECO:0007669"/>
    <property type="project" value="InterPro"/>
</dbReference>
<feature type="transmembrane region" description="Helical" evidence="10">
    <location>
        <begin position="273"/>
        <end position="298"/>
    </location>
</feature>
<dbReference type="InterPro" id="IPR051327">
    <property type="entry name" value="MATE_MepA_subfamily"/>
</dbReference>
<feature type="transmembrane region" description="Helical" evidence="10">
    <location>
        <begin position="241"/>
        <end position="267"/>
    </location>
</feature>
<evidence type="ECO:0000256" key="5">
    <source>
        <dbReference type="ARBA" id="ARBA00022475"/>
    </source>
</evidence>
<dbReference type="AlphaFoldDB" id="A0A0M0KKS6"/>
<dbReference type="RefSeq" id="WP_010898320.1">
    <property type="nucleotide sequence ID" value="NZ_CP040441.1"/>
</dbReference>
<evidence type="ECO:0000256" key="8">
    <source>
        <dbReference type="ARBA" id="ARBA00023136"/>
    </source>
</evidence>
<evidence type="ECO:0000256" key="4">
    <source>
        <dbReference type="ARBA" id="ARBA00022448"/>
    </source>
</evidence>
<sequence length="464" mass="50634">MEQKQQSERLGTEAIPKLLRSLSIPAMIGMFVMALYNVVDTIFISYAVGIEGVAGVTIAFPIMMIMMSMAGALGIGGASVISRRLGERRGEEANQVFGNILTVILVLSVIGFISAFTLLGPALQLFGATSVTQGYATDYLFPILLGSIFFFFAFAANNIIRSEGNATFAMVTMIVPAVLNILLDVLFIFGLNMGVLGASIATVIAQASVTGLVLRYFLTGKSTLSLHWSDLRMKGSVIKEVCLVGLPAFVQQSSASLMMIAINSMLLRFGSDFYVGVFGLVQRIMMFVMMPMMGIMQAMQPIVGYNYGAKQYSRLRETVMLGFKVATIFSIGIFALLMLFPEALLRVFTADREVIQAGVSAMHILFCVTFLIGAQIVAGGLYQSLGKPKQALILSLSRQIIFLIPLVLILPHIFGLSGVWWAFPIADVLSFILTVVLLYRDRNVFFLKTKEERELDLVKTASST</sequence>
<evidence type="ECO:0000256" key="1">
    <source>
        <dbReference type="ARBA" id="ARBA00004651"/>
    </source>
</evidence>
<dbReference type="GeneID" id="87597709"/>
<dbReference type="PATRIC" id="fig|136160.3.peg.2153"/>
<evidence type="ECO:0000256" key="2">
    <source>
        <dbReference type="ARBA" id="ARBA00008417"/>
    </source>
</evidence>
<reference evidence="11" key="1">
    <citation type="submission" date="2015-08" db="EMBL/GenBank/DDBJ databases">
        <title>Complete DNA Sequence of Pseudomonas syringae pv. actinidiae, the Causal Agent of Kiwifruit Canker Disease.</title>
        <authorList>
            <person name="Rikkerink E.H.A."/>
            <person name="Fineran P.C."/>
        </authorList>
    </citation>
    <scope>NUCLEOTIDE SEQUENCE</scope>
    <source>
        <strain evidence="11">DSM 13666</strain>
    </source>
</reference>
<dbReference type="GO" id="GO:0042910">
    <property type="term" value="F:xenobiotic transmembrane transporter activity"/>
    <property type="evidence" value="ECO:0007669"/>
    <property type="project" value="InterPro"/>
</dbReference>
<dbReference type="Pfam" id="PF01554">
    <property type="entry name" value="MatE"/>
    <property type="match status" value="2"/>
</dbReference>
<dbReference type="PANTHER" id="PTHR43823:SF3">
    <property type="entry name" value="MULTIDRUG EXPORT PROTEIN MEPA"/>
    <property type="match status" value="1"/>
</dbReference>
<dbReference type="SMR" id="A0A0M0KKS6"/>
<keyword evidence="8 10" id="KW-0472">Membrane</keyword>
<dbReference type="GO" id="GO:0005886">
    <property type="term" value="C:plasma membrane"/>
    <property type="evidence" value="ECO:0007669"/>
    <property type="project" value="UniProtKB-SubCell"/>
</dbReference>
<evidence type="ECO:0000256" key="6">
    <source>
        <dbReference type="ARBA" id="ARBA00022692"/>
    </source>
</evidence>
<dbReference type="PIRSF" id="PIRSF006603">
    <property type="entry name" value="DinF"/>
    <property type="match status" value="1"/>
</dbReference>
<evidence type="ECO:0000256" key="10">
    <source>
        <dbReference type="SAM" id="Phobius"/>
    </source>
</evidence>
<dbReference type="InterPro" id="IPR048279">
    <property type="entry name" value="MdtK-like"/>
</dbReference>